<dbReference type="GO" id="GO:0016020">
    <property type="term" value="C:membrane"/>
    <property type="evidence" value="ECO:0007669"/>
    <property type="project" value="UniProtKB-SubCell"/>
</dbReference>
<evidence type="ECO:0000313" key="5">
    <source>
        <dbReference type="Proteomes" id="UP000004925"/>
    </source>
</evidence>
<proteinExistence type="inferred from homology"/>
<dbReference type="eggNOG" id="COG4959">
    <property type="taxonomic scope" value="Bacteria"/>
</dbReference>
<organism evidence="4 5">
    <name type="scientific">Fusobacterium vincentii 4_1_13</name>
    <dbReference type="NCBI Taxonomy" id="469606"/>
    <lineage>
        <taxon>Bacteria</taxon>
        <taxon>Fusobacteriati</taxon>
        <taxon>Fusobacteriota</taxon>
        <taxon>Fusobacteriia</taxon>
        <taxon>Fusobacteriales</taxon>
        <taxon>Fusobacteriaceae</taxon>
        <taxon>Fusobacterium</taxon>
    </lineage>
</organism>
<evidence type="ECO:0000256" key="2">
    <source>
        <dbReference type="RuleBase" id="RU362042"/>
    </source>
</evidence>
<dbReference type="Proteomes" id="UP000004925">
    <property type="component" value="Unassembled WGS sequence"/>
</dbReference>
<feature type="domain" description="Peptidase S26" evidence="3">
    <location>
        <begin position="14"/>
        <end position="161"/>
    </location>
</feature>
<keyword evidence="2" id="KW-1133">Transmembrane helix</keyword>
<dbReference type="PANTHER" id="PTHR43390:SF1">
    <property type="entry name" value="CHLOROPLAST PROCESSING PEPTIDASE"/>
    <property type="match status" value="1"/>
</dbReference>
<dbReference type="GO" id="GO:0004252">
    <property type="term" value="F:serine-type endopeptidase activity"/>
    <property type="evidence" value="ECO:0007669"/>
    <property type="project" value="InterPro"/>
</dbReference>
<comment type="similarity">
    <text evidence="1 2">Belongs to the peptidase S26 family.</text>
</comment>
<evidence type="ECO:0000259" key="3">
    <source>
        <dbReference type="Pfam" id="PF10502"/>
    </source>
</evidence>
<reference evidence="4 5" key="1">
    <citation type="submission" date="2011-10" db="EMBL/GenBank/DDBJ databases">
        <title>The Genome Sequence of Fusobacterium sp. 4_1_13.</title>
        <authorList>
            <consortium name="The Broad Institute Genome Sequencing Platform"/>
            <person name="Earl A."/>
            <person name="Ward D."/>
            <person name="Feldgarden M."/>
            <person name="Gevers D."/>
            <person name="Strauss J."/>
            <person name="Ambrose C."/>
            <person name="Allen-Vercoe E."/>
            <person name="Young S.K."/>
            <person name="Zeng Q."/>
            <person name="Gargeya S."/>
            <person name="Fitzgerald M."/>
            <person name="Haas B."/>
            <person name="Abouelleil A."/>
            <person name="Alvarado L."/>
            <person name="Arachchi H.M."/>
            <person name="Berlin A."/>
            <person name="Brown A."/>
            <person name="Chapman S.B."/>
            <person name="Chen Z."/>
            <person name="Dunbar C."/>
            <person name="Freedman E."/>
            <person name="Gearin G."/>
            <person name="Goldberg J."/>
            <person name="Griggs A."/>
            <person name="Gujja S."/>
            <person name="Heiman D."/>
            <person name="Howarth C."/>
            <person name="Larson L."/>
            <person name="Lui A."/>
            <person name="MacDonald P.J."/>
            <person name="Montmayeur A."/>
            <person name="Murphy C."/>
            <person name="Neiman D."/>
            <person name="Pearson M."/>
            <person name="Priest M."/>
            <person name="Roberts A."/>
            <person name="Saif S."/>
            <person name="Shea T."/>
            <person name="Shenoy N."/>
            <person name="Sisk P."/>
            <person name="Stolte C."/>
            <person name="Sykes S."/>
            <person name="Wortman J."/>
            <person name="Nusbaum C."/>
            <person name="Birren B."/>
        </authorList>
    </citation>
    <scope>NUCLEOTIDE SEQUENCE [LARGE SCALE GENOMIC DNA]</scope>
    <source>
        <strain evidence="4 5">4_1_13</strain>
    </source>
</reference>
<dbReference type="RefSeq" id="WP_008802996.1">
    <property type="nucleotide sequence ID" value="NZ_KQ235737.1"/>
</dbReference>
<dbReference type="HOGENOM" id="CLU_104604_3_1_0"/>
<protein>
    <recommendedName>
        <fullName evidence="2">Signal peptidase I</fullName>
        <ecNumber evidence="2">3.4.21.89</ecNumber>
    </recommendedName>
</protein>
<accession>A0A0M1VUG5</accession>
<dbReference type="Gene3D" id="2.10.109.10">
    <property type="entry name" value="Umud Fragment, subunit A"/>
    <property type="match status" value="1"/>
</dbReference>
<keyword evidence="2" id="KW-0645">Protease</keyword>
<comment type="subcellular location">
    <subcellularLocation>
        <location evidence="2">Membrane</location>
        <topology evidence="2">Single-pass type II membrane protein</topology>
    </subcellularLocation>
</comment>
<dbReference type="GO" id="GO:0006465">
    <property type="term" value="P:signal peptide processing"/>
    <property type="evidence" value="ECO:0007669"/>
    <property type="project" value="InterPro"/>
</dbReference>
<sequence length="174" mass="20653">MSIKKKIITSKLNIAVFVFFITIGITKLFYQDRKIYINITPSIKPGIYMMRKYEKKIPLKKGTFVIFSVPGKATKNREYYQDFIKEIVGIYGDDIEIIDNKIYINDKFKGDIFEKDSYGNNIRTLKEGKQEIREDEYFVMGSNPKSYDSRYWGAIKQQDILYFGTFYIPFTWEK</sequence>
<dbReference type="PANTHER" id="PTHR43390">
    <property type="entry name" value="SIGNAL PEPTIDASE I"/>
    <property type="match status" value="1"/>
</dbReference>
<comment type="caution">
    <text evidence="4">The sequence shown here is derived from an EMBL/GenBank/DDBJ whole genome shotgun (WGS) entry which is preliminary data.</text>
</comment>
<gene>
    <name evidence="4" type="ORF">FSCG_01006</name>
</gene>
<dbReference type="Pfam" id="PF10502">
    <property type="entry name" value="Peptidase_S26"/>
    <property type="match status" value="1"/>
</dbReference>
<dbReference type="InterPro" id="IPR000223">
    <property type="entry name" value="Pept_S26A_signal_pept_1"/>
</dbReference>
<keyword evidence="2" id="KW-0472">Membrane</keyword>
<evidence type="ECO:0000256" key="1">
    <source>
        <dbReference type="ARBA" id="ARBA00009370"/>
    </source>
</evidence>
<feature type="transmembrane region" description="Helical" evidence="2">
    <location>
        <begin position="12"/>
        <end position="30"/>
    </location>
</feature>
<dbReference type="EC" id="3.4.21.89" evidence="2"/>
<dbReference type="SUPFAM" id="SSF51306">
    <property type="entry name" value="LexA/Signal peptidase"/>
    <property type="match status" value="1"/>
</dbReference>
<name>A0A0M1VUG5_FUSVC</name>
<dbReference type="GO" id="GO:0009003">
    <property type="term" value="F:signal peptidase activity"/>
    <property type="evidence" value="ECO:0007669"/>
    <property type="project" value="UniProtKB-EC"/>
</dbReference>
<dbReference type="InterPro" id="IPR019533">
    <property type="entry name" value="Peptidase_S26"/>
</dbReference>
<dbReference type="NCBIfam" id="TIGR02227">
    <property type="entry name" value="sigpep_I_bact"/>
    <property type="match status" value="1"/>
</dbReference>
<keyword evidence="2" id="KW-0812">Transmembrane</keyword>
<evidence type="ECO:0000313" key="4">
    <source>
        <dbReference type="EMBL" id="EEO40293.1"/>
    </source>
</evidence>
<dbReference type="InterPro" id="IPR036286">
    <property type="entry name" value="LexA/Signal_pep-like_sf"/>
</dbReference>
<comment type="catalytic activity">
    <reaction evidence="2">
        <text>Cleavage of hydrophobic, N-terminal signal or leader sequences from secreted and periplasmic proteins.</text>
        <dbReference type="EC" id="3.4.21.89"/>
    </reaction>
</comment>
<keyword evidence="2" id="KW-0378">Hydrolase</keyword>
<dbReference type="EMBL" id="ACDE02000019">
    <property type="protein sequence ID" value="EEO40293.1"/>
    <property type="molecule type" value="Genomic_DNA"/>
</dbReference>
<dbReference type="AlphaFoldDB" id="A0A0M1VUG5"/>